<dbReference type="Proteomes" id="UP000650628">
    <property type="component" value="Unassembled WGS sequence"/>
</dbReference>
<dbReference type="EMBL" id="BOOO01000002">
    <property type="protein sequence ID" value="GII26981.1"/>
    <property type="molecule type" value="Genomic_DNA"/>
</dbReference>
<accession>A0A8J3TJU9</accession>
<evidence type="ECO:0000313" key="3">
    <source>
        <dbReference type="Proteomes" id="UP000650628"/>
    </source>
</evidence>
<proteinExistence type="predicted"/>
<protein>
    <submittedName>
        <fullName evidence="2">Uncharacterized protein</fullName>
    </submittedName>
</protein>
<organism evidence="2 3">
    <name type="scientific">Planotetraspora mira</name>
    <dbReference type="NCBI Taxonomy" id="58121"/>
    <lineage>
        <taxon>Bacteria</taxon>
        <taxon>Bacillati</taxon>
        <taxon>Actinomycetota</taxon>
        <taxon>Actinomycetes</taxon>
        <taxon>Streptosporangiales</taxon>
        <taxon>Streptosporangiaceae</taxon>
        <taxon>Planotetraspora</taxon>
    </lineage>
</organism>
<sequence length="82" mass="8751">MLVPPGLRPGGLNGCDFLLRDCKTNGVTPDQGDTCDEYVDPGIRSDGPGERRGDAEEHEASDRELVAKLVDQARAEGLELVG</sequence>
<feature type="compositionally biased region" description="Basic and acidic residues" evidence="1">
    <location>
        <begin position="47"/>
        <end position="63"/>
    </location>
</feature>
<evidence type="ECO:0000256" key="1">
    <source>
        <dbReference type="SAM" id="MobiDB-lite"/>
    </source>
</evidence>
<evidence type="ECO:0000313" key="2">
    <source>
        <dbReference type="EMBL" id="GII26981.1"/>
    </source>
</evidence>
<keyword evidence="3" id="KW-1185">Reference proteome</keyword>
<dbReference type="AlphaFoldDB" id="A0A8J3TJU9"/>
<feature type="region of interest" description="Disordered" evidence="1">
    <location>
        <begin position="33"/>
        <end position="63"/>
    </location>
</feature>
<reference evidence="2 3" key="1">
    <citation type="submission" date="2021-01" db="EMBL/GenBank/DDBJ databases">
        <title>Whole genome shotgun sequence of Planotetraspora mira NBRC 15435.</title>
        <authorList>
            <person name="Komaki H."/>
            <person name="Tamura T."/>
        </authorList>
    </citation>
    <scope>NUCLEOTIDE SEQUENCE [LARGE SCALE GENOMIC DNA]</scope>
    <source>
        <strain evidence="2 3">NBRC 15435</strain>
    </source>
</reference>
<comment type="caution">
    <text evidence="2">The sequence shown here is derived from an EMBL/GenBank/DDBJ whole genome shotgun (WGS) entry which is preliminary data.</text>
</comment>
<gene>
    <name evidence="2" type="ORF">Pmi06nite_04230</name>
</gene>
<name>A0A8J3TJU9_9ACTN</name>